<name>A0A4P8WHH7_9EURY</name>
<gene>
    <name evidence="1" type="ORF">FEJ81_09670</name>
</gene>
<dbReference type="Proteomes" id="UP000302218">
    <property type="component" value="Chromosome"/>
</dbReference>
<dbReference type="GeneID" id="40265541"/>
<proteinExistence type="predicted"/>
<accession>A0A4P8WHH7</accession>
<protein>
    <submittedName>
        <fullName evidence="1">Uncharacterized protein</fullName>
    </submittedName>
</protein>
<evidence type="ECO:0000313" key="1">
    <source>
        <dbReference type="EMBL" id="QCS42614.1"/>
    </source>
</evidence>
<evidence type="ECO:0000313" key="2">
    <source>
        <dbReference type="Proteomes" id="UP000302218"/>
    </source>
</evidence>
<dbReference type="EMBL" id="CP040330">
    <property type="protein sequence ID" value="QCS42614.1"/>
    <property type="molecule type" value="Genomic_DNA"/>
</dbReference>
<dbReference type="AlphaFoldDB" id="A0A4P8WHH7"/>
<dbReference type="KEGG" id="nvr:FEJ81_09670"/>
<organism evidence="1 2">
    <name type="scientific">Natrinema versiforme</name>
    <dbReference type="NCBI Taxonomy" id="88724"/>
    <lineage>
        <taxon>Archaea</taxon>
        <taxon>Methanobacteriati</taxon>
        <taxon>Methanobacteriota</taxon>
        <taxon>Stenosarchaea group</taxon>
        <taxon>Halobacteria</taxon>
        <taxon>Halobacteriales</taxon>
        <taxon>Natrialbaceae</taxon>
        <taxon>Natrinema</taxon>
    </lineage>
</organism>
<dbReference type="OrthoDB" id="180395at2157"/>
<dbReference type="RefSeq" id="WP_138245097.1">
    <property type="nucleotide sequence ID" value="NZ_CP040330.1"/>
</dbReference>
<sequence>MAADDDRLEGETVTGTGSRLSRLRTRVRTGVTDRLERLRWWYALRVAGAPRCAVCGDEAAWIAETEGEPRCFKHIPSEGMEAIREVRPEDCRTDWDAVADGS</sequence>
<reference evidence="2" key="1">
    <citation type="submission" date="2019-05" db="EMBL/GenBank/DDBJ databases">
        <title>Genome sequence and methylation pattern of the halophilic Archaeon Natrinema versiforme BOL5-4.</title>
        <authorList>
            <person name="DasSarma P."/>
            <person name="Anton B.P."/>
            <person name="DasSarma S.L."/>
            <person name="Martinez F.L."/>
            <person name="Guzman D."/>
            <person name="Roberts R.J."/>
            <person name="DasSarma S."/>
        </authorList>
    </citation>
    <scope>NUCLEOTIDE SEQUENCE [LARGE SCALE GENOMIC DNA]</scope>
    <source>
        <strain evidence="2">BOL5-4</strain>
    </source>
</reference>